<evidence type="ECO:0000313" key="3">
    <source>
        <dbReference type="EMBL" id="KIP07242.1"/>
    </source>
</evidence>
<accession>A0A0C3S8A7</accession>
<evidence type="ECO:0008006" key="5">
    <source>
        <dbReference type="Google" id="ProtNLM"/>
    </source>
</evidence>
<gene>
    <name evidence="3" type="ORF">PHLGIDRAFT_127783</name>
</gene>
<protein>
    <recommendedName>
        <fullName evidence="5">Secreted protein</fullName>
    </recommendedName>
</protein>
<proteinExistence type="predicted"/>
<feature type="compositionally biased region" description="Low complexity" evidence="1">
    <location>
        <begin position="40"/>
        <end position="53"/>
    </location>
</feature>
<evidence type="ECO:0000313" key="4">
    <source>
        <dbReference type="Proteomes" id="UP000053257"/>
    </source>
</evidence>
<dbReference type="AlphaFoldDB" id="A0A0C3S8A7"/>
<feature type="signal peptide" evidence="2">
    <location>
        <begin position="1"/>
        <end position="22"/>
    </location>
</feature>
<feature type="chain" id="PRO_5002169422" description="Secreted protein" evidence="2">
    <location>
        <begin position="23"/>
        <end position="80"/>
    </location>
</feature>
<dbReference type="Proteomes" id="UP000053257">
    <property type="component" value="Unassembled WGS sequence"/>
</dbReference>
<evidence type="ECO:0000256" key="1">
    <source>
        <dbReference type="SAM" id="MobiDB-lite"/>
    </source>
</evidence>
<keyword evidence="2" id="KW-0732">Signal</keyword>
<organism evidence="3 4">
    <name type="scientific">Phlebiopsis gigantea (strain 11061_1 CR5-6)</name>
    <name type="common">White-rot fungus</name>
    <name type="synonym">Peniophora gigantea</name>
    <dbReference type="NCBI Taxonomy" id="745531"/>
    <lineage>
        <taxon>Eukaryota</taxon>
        <taxon>Fungi</taxon>
        <taxon>Dikarya</taxon>
        <taxon>Basidiomycota</taxon>
        <taxon>Agaricomycotina</taxon>
        <taxon>Agaricomycetes</taxon>
        <taxon>Polyporales</taxon>
        <taxon>Phanerochaetaceae</taxon>
        <taxon>Phlebiopsis</taxon>
    </lineage>
</organism>
<evidence type="ECO:0000256" key="2">
    <source>
        <dbReference type="SAM" id="SignalP"/>
    </source>
</evidence>
<sequence>MCIARRAAVLLHWSLMPHCTSGAVRHKYGADSRQNPGVTSSLLSPLPICASSSPPSPSPSPSPWPAPPPLSTKPSASPRP</sequence>
<dbReference type="HOGENOM" id="CLU_2590575_0_0_1"/>
<reference evidence="3 4" key="1">
    <citation type="journal article" date="2014" name="PLoS Genet.">
        <title>Analysis of the Phlebiopsis gigantea genome, transcriptome and secretome provides insight into its pioneer colonization strategies of wood.</title>
        <authorList>
            <person name="Hori C."/>
            <person name="Ishida T."/>
            <person name="Igarashi K."/>
            <person name="Samejima M."/>
            <person name="Suzuki H."/>
            <person name="Master E."/>
            <person name="Ferreira P."/>
            <person name="Ruiz-Duenas F.J."/>
            <person name="Held B."/>
            <person name="Canessa P."/>
            <person name="Larrondo L.F."/>
            <person name="Schmoll M."/>
            <person name="Druzhinina I.S."/>
            <person name="Kubicek C.P."/>
            <person name="Gaskell J.A."/>
            <person name="Kersten P."/>
            <person name="St John F."/>
            <person name="Glasner J."/>
            <person name="Sabat G."/>
            <person name="Splinter BonDurant S."/>
            <person name="Syed K."/>
            <person name="Yadav J."/>
            <person name="Mgbeahuruike A.C."/>
            <person name="Kovalchuk A."/>
            <person name="Asiegbu F.O."/>
            <person name="Lackner G."/>
            <person name="Hoffmeister D."/>
            <person name="Rencoret J."/>
            <person name="Gutierrez A."/>
            <person name="Sun H."/>
            <person name="Lindquist E."/>
            <person name="Barry K."/>
            <person name="Riley R."/>
            <person name="Grigoriev I.V."/>
            <person name="Henrissat B."/>
            <person name="Kues U."/>
            <person name="Berka R.M."/>
            <person name="Martinez A.T."/>
            <person name="Covert S.F."/>
            <person name="Blanchette R.A."/>
            <person name="Cullen D."/>
        </authorList>
    </citation>
    <scope>NUCLEOTIDE SEQUENCE [LARGE SCALE GENOMIC DNA]</scope>
    <source>
        <strain evidence="3 4">11061_1 CR5-6</strain>
    </source>
</reference>
<feature type="compositionally biased region" description="Pro residues" evidence="1">
    <location>
        <begin position="54"/>
        <end position="80"/>
    </location>
</feature>
<dbReference type="EMBL" id="KN840501">
    <property type="protein sequence ID" value="KIP07242.1"/>
    <property type="molecule type" value="Genomic_DNA"/>
</dbReference>
<name>A0A0C3S8A7_PHLG1</name>
<feature type="region of interest" description="Disordered" evidence="1">
    <location>
        <begin position="30"/>
        <end position="80"/>
    </location>
</feature>
<keyword evidence="4" id="KW-1185">Reference proteome</keyword>